<dbReference type="Proteomes" id="UP000540423">
    <property type="component" value="Unassembled WGS sequence"/>
</dbReference>
<dbReference type="InterPro" id="IPR045078">
    <property type="entry name" value="TST/MPST-like"/>
</dbReference>
<keyword evidence="2" id="KW-0677">Repeat</keyword>
<dbReference type="FunFam" id="3.40.250.10:FF:000001">
    <property type="entry name" value="Sulfurtransferase"/>
    <property type="match status" value="1"/>
</dbReference>
<accession>A0A7X0HIE3</accession>
<evidence type="ECO:0000256" key="2">
    <source>
        <dbReference type="ARBA" id="ARBA00022737"/>
    </source>
</evidence>
<dbReference type="InterPro" id="IPR036873">
    <property type="entry name" value="Rhodanese-like_dom_sf"/>
</dbReference>
<dbReference type="CDD" id="cd01449">
    <property type="entry name" value="TST_Repeat_2"/>
    <property type="match status" value="1"/>
</dbReference>
<keyword evidence="5" id="KW-0670">Pyruvate</keyword>
<dbReference type="PROSITE" id="PS00683">
    <property type="entry name" value="RHODANESE_2"/>
    <property type="match status" value="1"/>
</dbReference>
<dbReference type="InterPro" id="IPR001763">
    <property type="entry name" value="Rhodanese-like_dom"/>
</dbReference>
<evidence type="ECO:0000259" key="4">
    <source>
        <dbReference type="PROSITE" id="PS50206"/>
    </source>
</evidence>
<reference evidence="5 6" key="1">
    <citation type="submission" date="2020-08" db="EMBL/GenBank/DDBJ databases">
        <title>Genomic Encyclopedia of Type Strains, Phase IV (KMG-IV): sequencing the most valuable type-strain genomes for metagenomic binning, comparative biology and taxonomic classification.</title>
        <authorList>
            <person name="Goeker M."/>
        </authorList>
    </citation>
    <scope>NUCLEOTIDE SEQUENCE [LARGE SCALE GENOMIC DNA]</scope>
    <source>
        <strain evidence="5 6">DSM 40141</strain>
    </source>
</reference>
<evidence type="ECO:0000256" key="3">
    <source>
        <dbReference type="RuleBase" id="RU000507"/>
    </source>
</evidence>
<dbReference type="Pfam" id="PF00581">
    <property type="entry name" value="Rhodanese"/>
    <property type="match status" value="2"/>
</dbReference>
<dbReference type="SUPFAM" id="SSF52821">
    <property type="entry name" value="Rhodanese/Cell cycle control phosphatase"/>
    <property type="match status" value="2"/>
</dbReference>
<organism evidence="5 6">
    <name type="scientific">Streptomyces candidus</name>
    <dbReference type="NCBI Taxonomy" id="67283"/>
    <lineage>
        <taxon>Bacteria</taxon>
        <taxon>Bacillati</taxon>
        <taxon>Actinomycetota</taxon>
        <taxon>Actinomycetes</taxon>
        <taxon>Kitasatosporales</taxon>
        <taxon>Streptomycetaceae</taxon>
        <taxon>Streptomyces</taxon>
    </lineage>
</organism>
<dbReference type="GO" id="GO:0004792">
    <property type="term" value="F:thiosulfate-cyanide sulfurtransferase activity"/>
    <property type="evidence" value="ECO:0007669"/>
    <property type="project" value="InterPro"/>
</dbReference>
<proteinExistence type="predicted"/>
<dbReference type="CDD" id="cd01448">
    <property type="entry name" value="TST_Repeat_1"/>
    <property type="match status" value="1"/>
</dbReference>
<protein>
    <recommendedName>
        <fullName evidence="3">Sulfurtransferase</fullName>
    </recommendedName>
</protein>
<comment type="caution">
    <text evidence="5">The sequence shown here is derived from an EMBL/GenBank/DDBJ whole genome shotgun (WGS) entry which is preliminary data.</text>
</comment>
<evidence type="ECO:0000313" key="6">
    <source>
        <dbReference type="Proteomes" id="UP000540423"/>
    </source>
</evidence>
<dbReference type="PROSITE" id="PS50206">
    <property type="entry name" value="RHODANESE_3"/>
    <property type="match status" value="2"/>
</dbReference>
<dbReference type="Gene3D" id="3.40.250.10">
    <property type="entry name" value="Rhodanese-like domain"/>
    <property type="match status" value="2"/>
</dbReference>
<feature type="domain" description="Rhodanese" evidence="4">
    <location>
        <begin position="194"/>
        <end position="308"/>
    </location>
</feature>
<dbReference type="InterPro" id="IPR001307">
    <property type="entry name" value="Thiosulphate_STrfase_CS"/>
</dbReference>
<feature type="domain" description="Rhodanese" evidence="4">
    <location>
        <begin position="51"/>
        <end position="162"/>
    </location>
</feature>
<gene>
    <name evidence="5" type="ORF">HNQ79_004695</name>
</gene>
<dbReference type="EMBL" id="JACHEM010000012">
    <property type="protein sequence ID" value="MBB6438191.1"/>
    <property type="molecule type" value="Genomic_DNA"/>
</dbReference>
<keyword evidence="1 3" id="KW-0808">Transferase</keyword>
<dbReference type="PANTHER" id="PTHR11364:SF27">
    <property type="entry name" value="SULFURTRANSFERASE"/>
    <property type="match status" value="1"/>
</dbReference>
<sequence length="318" mass="32619">MNPGADAGADAGTGVRAGAGVAGAENDLMDGTGAGLPGPLVGVEWLAERLGAPGLVVLDASVGRHRLKGPWIPEARVFDIDGEMSQQGEAHPPHTMLAAGQFAARVRALGMDSGDRVVVYDAAGIYSSARAWWMLRAMGFEEVAVLNGGLPAWRAAGLPVKDSYRQGPFPDGNFAAQRTPGAFVGGDEVREALDDPETVVLDARSRGRFDGTEPEPRAGVRGGHMPGSVNLPFAHLQDAAGRMRSASELRDMFAQVAGGTERLVVSCGSGVTACVLALGARLAGYGGAVAVYDGSWSEWGAEGSGRGVAGAGAADLRD</sequence>
<keyword evidence="6" id="KW-1185">Reference proteome</keyword>
<evidence type="ECO:0000313" key="5">
    <source>
        <dbReference type="EMBL" id="MBB6438191.1"/>
    </source>
</evidence>
<evidence type="ECO:0000256" key="1">
    <source>
        <dbReference type="ARBA" id="ARBA00022679"/>
    </source>
</evidence>
<dbReference type="SMART" id="SM00450">
    <property type="entry name" value="RHOD"/>
    <property type="match status" value="2"/>
</dbReference>
<dbReference type="PANTHER" id="PTHR11364">
    <property type="entry name" value="THIOSULFATE SULFERTANSFERASE"/>
    <property type="match status" value="1"/>
</dbReference>
<dbReference type="AlphaFoldDB" id="A0A7X0HIE3"/>
<name>A0A7X0HIE3_9ACTN</name>